<protein>
    <submittedName>
        <fullName evidence="3">Glycosyl transferase group 1</fullName>
    </submittedName>
</protein>
<dbReference type="HOGENOM" id="CLU_042257_1_0_0"/>
<dbReference type="InterPro" id="IPR001296">
    <property type="entry name" value="Glyco_trans_1"/>
</dbReference>
<dbReference type="InterPro" id="IPR028098">
    <property type="entry name" value="Glyco_trans_4-like_N"/>
</dbReference>
<gene>
    <name evidence="3" type="ordered locus">Sthe_2466</name>
</gene>
<dbReference type="InParanoid" id="D1CAT4"/>
<keyword evidence="3" id="KW-0808">Transferase</keyword>
<proteinExistence type="predicted"/>
<name>D1CAT4_SPHTD</name>
<accession>D1CAT4</accession>
<dbReference type="InterPro" id="IPR050194">
    <property type="entry name" value="Glycosyltransferase_grp1"/>
</dbReference>
<dbReference type="SUPFAM" id="SSF53756">
    <property type="entry name" value="UDP-Glycosyltransferase/glycogen phosphorylase"/>
    <property type="match status" value="1"/>
</dbReference>
<keyword evidence="4" id="KW-1185">Reference proteome</keyword>
<dbReference type="CAZy" id="GT4">
    <property type="family name" value="Glycosyltransferase Family 4"/>
</dbReference>
<evidence type="ECO:0000259" key="1">
    <source>
        <dbReference type="Pfam" id="PF00534"/>
    </source>
</evidence>
<reference evidence="3 4" key="2">
    <citation type="journal article" date="2010" name="Stand. Genomic Sci.">
        <title>Complete genome sequence of Desulfohalobium retbaense type strain (HR(100)).</title>
        <authorList>
            <person name="Spring S."/>
            <person name="Nolan M."/>
            <person name="Lapidus A."/>
            <person name="Glavina Del Rio T."/>
            <person name="Copeland A."/>
            <person name="Tice H."/>
            <person name="Cheng J.F."/>
            <person name="Lucas S."/>
            <person name="Land M."/>
            <person name="Chen F."/>
            <person name="Bruce D."/>
            <person name="Goodwin L."/>
            <person name="Pitluck S."/>
            <person name="Ivanova N."/>
            <person name="Mavromatis K."/>
            <person name="Mikhailova N."/>
            <person name="Pati A."/>
            <person name="Chen A."/>
            <person name="Palaniappan K."/>
            <person name="Hauser L."/>
            <person name="Chang Y.J."/>
            <person name="Jeffries C.D."/>
            <person name="Munk C."/>
            <person name="Kiss H."/>
            <person name="Chain P."/>
            <person name="Han C."/>
            <person name="Brettin T."/>
            <person name="Detter J.C."/>
            <person name="Schuler E."/>
            <person name="Goker M."/>
            <person name="Rohde M."/>
            <person name="Bristow J."/>
            <person name="Eisen J.A."/>
            <person name="Markowitz V."/>
            <person name="Hugenholtz P."/>
            <person name="Kyrpides N.C."/>
            <person name="Klenk H.P."/>
        </authorList>
    </citation>
    <scope>NUCLEOTIDE SEQUENCE [LARGE SCALE GENOMIC DNA]</scope>
    <source>
        <strain evidence="4">ATCC 49802 / DSM 20745 / S 6022</strain>
    </source>
</reference>
<evidence type="ECO:0000313" key="3">
    <source>
        <dbReference type="EMBL" id="ACZ39881.1"/>
    </source>
</evidence>
<dbReference type="Pfam" id="PF00534">
    <property type="entry name" value="Glycos_transf_1"/>
    <property type="match status" value="1"/>
</dbReference>
<sequence length="389" mass="42389">MRIAQVAPLYERVPPRLYGGTERVVYALTEELVRRGHDVTLFATADSITSARLAPMAEAGIRLAGIKEPLPLHVAMLEEVYAQADQFDIIHSHVDVLGFPFARASAVPTVSTMHGRLDLPEYRRVLSRFSEQRLVSISHSQRKPVRDLPLNWVGTVYNGIRLEHFPFRDEPEDPPYLVFLGRISPEKGPIEAVKVARAVGLPLKVAAKIDPADADWADEHFLPILEGGGVEFLGEVDEPTKAALLGGALATLFPIQWPEPFGIVMTESLACGTPVIALRGGSVEEVLVDGVTGFICDSLEEMAEAVSQVERIDRRACRAHVEAKFSAAAMTDGYEAIYERVLATEVAARPALTILPQQQGGAADRVVPLAAKQDLVMPKVEEQAVPVGE</sequence>
<dbReference type="RefSeq" id="WP_012872921.1">
    <property type="nucleotide sequence ID" value="NC_013524.1"/>
</dbReference>
<evidence type="ECO:0000259" key="2">
    <source>
        <dbReference type="Pfam" id="PF13439"/>
    </source>
</evidence>
<dbReference type="OrthoDB" id="9764657at2"/>
<feature type="domain" description="Glycosyltransferase subfamily 4-like N-terminal" evidence="2">
    <location>
        <begin position="18"/>
        <end position="163"/>
    </location>
</feature>
<dbReference type="EMBL" id="CP001824">
    <property type="protein sequence ID" value="ACZ39881.1"/>
    <property type="molecule type" value="Genomic_DNA"/>
</dbReference>
<dbReference type="eggNOG" id="COG0438">
    <property type="taxonomic scope" value="Bacteria"/>
</dbReference>
<dbReference type="Gene3D" id="3.40.50.2000">
    <property type="entry name" value="Glycogen Phosphorylase B"/>
    <property type="match status" value="2"/>
</dbReference>
<dbReference type="AlphaFoldDB" id="D1CAT4"/>
<dbReference type="Proteomes" id="UP000002027">
    <property type="component" value="Chromosome 2"/>
</dbReference>
<feature type="domain" description="Glycosyl transferase family 1" evidence="1">
    <location>
        <begin position="165"/>
        <end position="312"/>
    </location>
</feature>
<evidence type="ECO:0000313" key="4">
    <source>
        <dbReference type="Proteomes" id="UP000002027"/>
    </source>
</evidence>
<dbReference type="KEGG" id="sti:Sthe_2466"/>
<dbReference type="STRING" id="479434.Sthe_2466"/>
<dbReference type="GO" id="GO:0016757">
    <property type="term" value="F:glycosyltransferase activity"/>
    <property type="evidence" value="ECO:0007669"/>
    <property type="project" value="InterPro"/>
</dbReference>
<dbReference type="PANTHER" id="PTHR45947">
    <property type="entry name" value="SULFOQUINOVOSYL TRANSFERASE SQD2"/>
    <property type="match status" value="1"/>
</dbReference>
<dbReference type="PANTHER" id="PTHR45947:SF3">
    <property type="entry name" value="SULFOQUINOVOSYL TRANSFERASE SQD2"/>
    <property type="match status" value="1"/>
</dbReference>
<reference evidence="4" key="1">
    <citation type="submission" date="2009-11" db="EMBL/GenBank/DDBJ databases">
        <title>The complete chromosome 2 of Sphaerobacter thermophilus DSM 20745.</title>
        <authorList>
            <person name="Lucas S."/>
            <person name="Copeland A."/>
            <person name="Lapidus A."/>
            <person name="Glavina del Rio T."/>
            <person name="Dalin E."/>
            <person name="Tice H."/>
            <person name="Bruce D."/>
            <person name="Goodwin L."/>
            <person name="Pitluck S."/>
            <person name="Kyrpides N."/>
            <person name="Mavromatis K."/>
            <person name="Ivanova N."/>
            <person name="Mikhailova N."/>
            <person name="LaButti K.M."/>
            <person name="Clum A."/>
            <person name="Sun H.I."/>
            <person name="Brettin T."/>
            <person name="Detter J.C."/>
            <person name="Han C."/>
            <person name="Larimer F."/>
            <person name="Land M."/>
            <person name="Hauser L."/>
            <person name="Markowitz V."/>
            <person name="Cheng J.F."/>
            <person name="Hugenholtz P."/>
            <person name="Woyke T."/>
            <person name="Wu D."/>
            <person name="Steenblock K."/>
            <person name="Schneider S."/>
            <person name="Pukall R."/>
            <person name="Goeker M."/>
            <person name="Klenk H.P."/>
            <person name="Eisen J.A."/>
        </authorList>
    </citation>
    <scope>NUCLEOTIDE SEQUENCE [LARGE SCALE GENOMIC DNA]</scope>
    <source>
        <strain evidence="4">ATCC 49802 / DSM 20745 / S 6022</strain>
    </source>
</reference>
<dbReference type="CDD" id="cd03802">
    <property type="entry name" value="GT4_AviGT4-like"/>
    <property type="match status" value="1"/>
</dbReference>
<dbReference type="Pfam" id="PF13439">
    <property type="entry name" value="Glyco_transf_4"/>
    <property type="match status" value="1"/>
</dbReference>
<organism evidence="3 4">
    <name type="scientific">Sphaerobacter thermophilus (strain ATCC 49802 / DSM 20745 / KCCM 41009 / NCIMB 13125 / S 6022)</name>
    <dbReference type="NCBI Taxonomy" id="479434"/>
    <lineage>
        <taxon>Bacteria</taxon>
        <taxon>Pseudomonadati</taxon>
        <taxon>Thermomicrobiota</taxon>
        <taxon>Thermomicrobia</taxon>
        <taxon>Sphaerobacterales</taxon>
        <taxon>Sphaerobacterineae</taxon>
        <taxon>Sphaerobacteraceae</taxon>
        <taxon>Sphaerobacter</taxon>
    </lineage>
</organism>